<reference evidence="5" key="1">
    <citation type="submission" date="2012-02" db="EMBL/GenBank/DDBJ databases">
        <title>The complete genome of Frateuria aurantia DSM 6220.</title>
        <authorList>
            <consortium name="US DOE Joint Genome Institute (JGI-PGF)"/>
            <person name="Lucas S."/>
            <person name="Copeland A."/>
            <person name="Lapidus A."/>
            <person name="Glavina del Rio T."/>
            <person name="Dalin E."/>
            <person name="Tice H."/>
            <person name="Bruce D."/>
            <person name="Goodwin L."/>
            <person name="Pitluck S."/>
            <person name="Peters L."/>
            <person name="Ovchinnikova G."/>
            <person name="Teshima H."/>
            <person name="Kyrpides N."/>
            <person name="Mavromatis K."/>
            <person name="Ivanova N."/>
            <person name="Brettin T."/>
            <person name="Detter J.C."/>
            <person name="Han C."/>
            <person name="Larimer F."/>
            <person name="Land M."/>
            <person name="Hauser L."/>
            <person name="Markowitz V."/>
            <person name="Cheng J.-F."/>
            <person name="Hugenholtz P."/>
            <person name="Woyke T."/>
            <person name="Wu D."/>
            <person name="Brambilla E."/>
            <person name="Klenk H.-P."/>
            <person name="Eisen J.A."/>
        </authorList>
    </citation>
    <scope>NUCLEOTIDE SEQUENCE</scope>
    <source>
        <strain evidence="5">DSM 6220</strain>
    </source>
</reference>
<keyword evidence="1" id="KW-0805">Transcription regulation</keyword>
<dbReference type="InterPro" id="IPR020449">
    <property type="entry name" value="Tscrpt_reg_AraC-type_HTH"/>
</dbReference>
<dbReference type="OrthoDB" id="9816011at2"/>
<gene>
    <name evidence="5" type="ordered locus">Fraau_0557</name>
</gene>
<name>H8L4W6_FRAAD</name>
<dbReference type="PROSITE" id="PS00041">
    <property type="entry name" value="HTH_ARAC_FAMILY_1"/>
    <property type="match status" value="1"/>
</dbReference>
<evidence type="ECO:0000259" key="4">
    <source>
        <dbReference type="PROSITE" id="PS01124"/>
    </source>
</evidence>
<sequence length="316" mass="35576">MARPASQMRMPPPIADTSVIGPECSPFDPAASASLHYLEHGSNSRLVRWHHHACYELHLLVATRGLAYVGDSVSRFAPWSLVLVGPHLPHNWVSDAELPPAPLRDRVLQFSEAFLHGCEQVLLHPRGIQALREAAAFGIEFPSRLGRELDARFARIGQTQGLRRLSIFFDVLAALCDEPERRRLSQRAFGAPAPGMGIRQIEQVIEYIRQHYARDITLGQLAAEFRMSDSAFSRMFQRHSGYGFADYLNQTRVRQACDRLAGGRQAITEICFEVGYSNLSNFNRRFRALTGVTPREYRLRHRRLGAEHPPLSAAGK</sequence>
<accession>H8L4W6</accession>
<dbReference type="AlphaFoldDB" id="H8L4W6"/>
<dbReference type="InterPro" id="IPR009057">
    <property type="entry name" value="Homeodomain-like_sf"/>
</dbReference>
<dbReference type="PANTHER" id="PTHR43280:SF27">
    <property type="entry name" value="TRANSCRIPTIONAL REGULATOR MTLR"/>
    <property type="match status" value="1"/>
</dbReference>
<dbReference type="RefSeq" id="WP_014402045.1">
    <property type="nucleotide sequence ID" value="NC_017033.1"/>
</dbReference>
<dbReference type="PRINTS" id="PR00032">
    <property type="entry name" value="HTHARAC"/>
</dbReference>
<dbReference type="EMBL" id="CP003350">
    <property type="protein sequence ID" value="AFC85039.1"/>
    <property type="molecule type" value="Genomic_DNA"/>
</dbReference>
<keyword evidence="2 5" id="KW-0238">DNA-binding</keyword>
<feature type="domain" description="HTH araC/xylS-type" evidence="4">
    <location>
        <begin position="202"/>
        <end position="300"/>
    </location>
</feature>
<dbReference type="SUPFAM" id="SSF46689">
    <property type="entry name" value="Homeodomain-like"/>
    <property type="match status" value="2"/>
</dbReference>
<protein>
    <submittedName>
        <fullName evidence="5">Response regulator containing CheY-like receiver domain and AraC-type DNA-binding domain</fullName>
    </submittedName>
</protein>
<dbReference type="STRING" id="767434.Fraau_0557"/>
<evidence type="ECO:0000313" key="5">
    <source>
        <dbReference type="EMBL" id="AFC85039.1"/>
    </source>
</evidence>
<dbReference type="InterPro" id="IPR018062">
    <property type="entry name" value="HTH_AraC-typ_CS"/>
</dbReference>
<dbReference type="KEGG" id="fau:Fraau_0557"/>
<organism evidence="5 6">
    <name type="scientific">Frateuria aurantia (strain ATCC 33424 / DSM 6220 / KCTC 2777 / LMG 1558 / NBRC 3245 / NCIMB 13370)</name>
    <name type="common">Acetobacter aurantius</name>
    <dbReference type="NCBI Taxonomy" id="767434"/>
    <lineage>
        <taxon>Bacteria</taxon>
        <taxon>Pseudomonadati</taxon>
        <taxon>Pseudomonadota</taxon>
        <taxon>Gammaproteobacteria</taxon>
        <taxon>Lysobacterales</taxon>
        <taxon>Rhodanobacteraceae</taxon>
        <taxon>Frateuria</taxon>
    </lineage>
</organism>
<dbReference type="Pfam" id="PF12833">
    <property type="entry name" value="HTH_18"/>
    <property type="match status" value="1"/>
</dbReference>
<dbReference type="Proteomes" id="UP000005234">
    <property type="component" value="Chromosome"/>
</dbReference>
<dbReference type="eggNOG" id="COG2207">
    <property type="taxonomic scope" value="Bacteria"/>
</dbReference>
<proteinExistence type="predicted"/>
<dbReference type="GO" id="GO:0003700">
    <property type="term" value="F:DNA-binding transcription factor activity"/>
    <property type="evidence" value="ECO:0007669"/>
    <property type="project" value="InterPro"/>
</dbReference>
<dbReference type="Gene3D" id="1.10.10.60">
    <property type="entry name" value="Homeodomain-like"/>
    <property type="match status" value="2"/>
</dbReference>
<dbReference type="PROSITE" id="PS01124">
    <property type="entry name" value="HTH_ARAC_FAMILY_2"/>
    <property type="match status" value="1"/>
</dbReference>
<evidence type="ECO:0000256" key="1">
    <source>
        <dbReference type="ARBA" id="ARBA00023015"/>
    </source>
</evidence>
<evidence type="ECO:0000313" key="6">
    <source>
        <dbReference type="Proteomes" id="UP000005234"/>
    </source>
</evidence>
<dbReference type="PANTHER" id="PTHR43280">
    <property type="entry name" value="ARAC-FAMILY TRANSCRIPTIONAL REGULATOR"/>
    <property type="match status" value="1"/>
</dbReference>
<keyword evidence="3" id="KW-0804">Transcription</keyword>
<dbReference type="GO" id="GO:0043565">
    <property type="term" value="F:sequence-specific DNA binding"/>
    <property type="evidence" value="ECO:0007669"/>
    <property type="project" value="InterPro"/>
</dbReference>
<dbReference type="HOGENOM" id="CLU_000445_88_3_6"/>
<evidence type="ECO:0000256" key="3">
    <source>
        <dbReference type="ARBA" id="ARBA00023163"/>
    </source>
</evidence>
<keyword evidence="6" id="KW-1185">Reference proteome</keyword>
<dbReference type="InterPro" id="IPR018060">
    <property type="entry name" value="HTH_AraC"/>
</dbReference>
<dbReference type="SMART" id="SM00342">
    <property type="entry name" value="HTH_ARAC"/>
    <property type="match status" value="1"/>
</dbReference>
<evidence type="ECO:0000256" key="2">
    <source>
        <dbReference type="ARBA" id="ARBA00023125"/>
    </source>
</evidence>